<proteinExistence type="predicted"/>
<reference evidence="7 8" key="1">
    <citation type="submission" date="2016-07" db="EMBL/GenBank/DDBJ databases">
        <title>Complete genome sequence of Bradyrhizobium icense LMTR 13T, a potential inoculant strain isolated from lima bean (Phaseolus lunatus) in Peru.</title>
        <authorList>
            <person name="Ormeno-Orrillo E."/>
            <person name="Duran D."/>
            <person name="Rogel M.A."/>
            <person name="Rey L."/>
            <person name="Imperial J."/>
            <person name="Ruiz-Argueso T."/>
            <person name="Martinez-Romero E."/>
        </authorList>
    </citation>
    <scope>NUCLEOTIDE SEQUENCE [LARGE SCALE GENOMIC DNA]</scope>
    <source>
        <strain evidence="7 8">LMTR 13</strain>
    </source>
</reference>
<dbReference type="InterPro" id="IPR009056">
    <property type="entry name" value="Cyt_c-like_dom"/>
</dbReference>
<accession>A0A1B1UGI6</accession>
<protein>
    <submittedName>
        <fullName evidence="7">Cytochrome C552</fullName>
    </submittedName>
</protein>
<keyword evidence="2 4" id="KW-0479">Metal-binding</keyword>
<name>A0A1B1UGI6_9BRAD</name>
<dbReference type="Proteomes" id="UP000092839">
    <property type="component" value="Chromosome"/>
</dbReference>
<dbReference type="KEGG" id="bic:LMTR13_18685"/>
<keyword evidence="3 4" id="KW-0408">Iron</keyword>
<keyword evidence="5" id="KW-0732">Signal</keyword>
<organism evidence="7 8">
    <name type="scientific">Bradyrhizobium icense</name>
    <dbReference type="NCBI Taxonomy" id="1274631"/>
    <lineage>
        <taxon>Bacteria</taxon>
        <taxon>Pseudomonadati</taxon>
        <taxon>Pseudomonadota</taxon>
        <taxon>Alphaproteobacteria</taxon>
        <taxon>Hyphomicrobiales</taxon>
        <taxon>Nitrobacteraceae</taxon>
        <taxon>Bradyrhizobium</taxon>
    </lineage>
</organism>
<feature type="domain" description="Cytochrome c" evidence="6">
    <location>
        <begin position="27"/>
        <end position="105"/>
    </location>
</feature>
<dbReference type="InterPro" id="IPR036909">
    <property type="entry name" value="Cyt_c-like_dom_sf"/>
</dbReference>
<dbReference type="GO" id="GO:0020037">
    <property type="term" value="F:heme binding"/>
    <property type="evidence" value="ECO:0007669"/>
    <property type="project" value="InterPro"/>
</dbReference>
<dbReference type="GO" id="GO:0009055">
    <property type="term" value="F:electron transfer activity"/>
    <property type="evidence" value="ECO:0007669"/>
    <property type="project" value="InterPro"/>
</dbReference>
<evidence type="ECO:0000256" key="1">
    <source>
        <dbReference type="ARBA" id="ARBA00022617"/>
    </source>
</evidence>
<dbReference type="OrthoDB" id="7873796at2"/>
<keyword evidence="1 4" id="KW-0349">Heme</keyword>
<evidence type="ECO:0000313" key="7">
    <source>
        <dbReference type="EMBL" id="ANW01888.1"/>
    </source>
</evidence>
<evidence type="ECO:0000256" key="4">
    <source>
        <dbReference type="PROSITE-ProRule" id="PRU00433"/>
    </source>
</evidence>
<evidence type="ECO:0000256" key="3">
    <source>
        <dbReference type="ARBA" id="ARBA00023004"/>
    </source>
</evidence>
<dbReference type="Pfam" id="PF13442">
    <property type="entry name" value="Cytochrome_CBB3"/>
    <property type="match status" value="1"/>
</dbReference>
<dbReference type="STRING" id="1274631.LMTR13_18685"/>
<dbReference type="SUPFAM" id="SSF46626">
    <property type="entry name" value="Cytochrome c"/>
    <property type="match status" value="1"/>
</dbReference>
<dbReference type="PROSITE" id="PS51007">
    <property type="entry name" value="CYTC"/>
    <property type="match status" value="1"/>
</dbReference>
<evidence type="ECO:0000256" key="5">
    <source>
        <dbReference type="SAM" id="SignalP"/>
    </source>
</evidence>
<dbReference type="EMBL" id="CP016428">
    <property type="protein sequence ID" value="ANW01888.1"/>
    <property type="molecule type" value="Genomic_DNA"/>
</dbReference>
<sequence>MESPMKQGCLRAFAMLLTCVASSALAADPSHGEAVVKRWCAGCHLVEPGQRSSTEAPPFSAIAKRPDFDASKVAFFLLEPHPKMPNMQLTRTEAADIAAYIATLK</sequence>
<keyword evidence="8" id="KW-1185">Reference proteome</keyword>
<dbReference type="RefSeq" id="WP_065729106.1">
    <property type="nucleotide sequence ID" value="NZ_CP016428.1"/>
</dbReference>
<gene>
    <name evidence="7" type="ORF">LMTR13_18685</name>
</gene>
<evidence type="ECO:0000259" key="6">
    <source>
        <dbReference type="PROSITE" id="PS51007"/>
    </source>
</evidence>
<dbReference type="Gene3D" id="1.10.760.10">
    <property type="entry name" value="Cytochrome c-like domain"/>
    <property type="match status" value="1"/>
</dbReference>
<evidence type="ECO:0000313" key="8">
    <source>
        <dbReference type="Proteomes" id="UP000092839"/>
    </source>
</evidence>
<feature type="chain" id="PRO_5008530565" evidence="5">
    <location>
        <begin position="27"/>
        <end position="105"/>
    </location>
</feature>
<evidence type="ECO:0000256" key="2">
    <source>
        <dbReference type="ARBA" id="ARBA00022723"/>
    </source>
</evidence>
<dbReference type="GO" id="GO:0046872">
    <property type="term" value="F:metal ion binding"/>
    <property type="evidence" value="ECO:0007669"/>
    <property type="project" value="UniProtKB-KW"/>
</dbReference>
<dbReference type="AlphaFoldDB" id="A0A1B1UGI6"/>
<feature type="signal peptide" evidence="5">
    <location>
        <begin position="1"/>
        <end position="26"/>
    </location>
</feature>